<name>A0A5C4SHK0_9FLAO</name>
<evidence type="ECO:0000313" key="2">
    <source>
        <dbReference type="Proteomes" id="UP000308713"/>
    </source>
</evidence>
<dbReference type="AlphaFoldDB" id="A0A5C4SHK0"/>
<dbReference type="OrthoDB" id="6235707at2"/>
<dbReference type="EMBL" id="VDCS01000011">
    <property type="protein sequence ID" value="TNJ43198.1"/>
    <property type="molecule type" value="Genomic_DNA"/>
</dbReference>
<gene>
    <name evidence="1" type="ORF">FGF67_12655</name>
</gene>
<comment type="caution">
    <text evidence="1">The sequence shown here is derived from an EMBL/GenBank/DDBJ whole genome shotgun (WGS) entry which is preliminary data.</text>
</comment>
<dbReference type="RefSeq" id="WP_139698115.1">
    <property type="nucleotide sequence ID" value="NZ_CP074074.1"/>
</dbReference>
<reference evidence="1 2" key="1">
    <citation type="submission" date="2019-05" db="EMBL/GenBank/DDBJ databases">
        <title>Tamlana fucoidanivorans sp. nov., isolated from the surface of algae collected from Fujian province in China.</title>
        <authorList>
            <person name="Li J."/>
        </authorList>
    </citation>
    <scope>NUCLEOTIDE SEQUENCE [LARGE SCALE GENOMIC DNA]</scope>
    <source>
        <strain evidence="1 2">CW2-9</strain>
    </source>
</reference>
<accession>A0A5C4SHK0</accession>
<protein>
    <submittedName>
        <fullName evidence="1">Uncharacterized protein</fullName>
    </submittedName>
</protein>
<keyword evidence="2" id="KW-1185">Reference proteome</keyword>
<organism evidence="1 2">
    <name type="scientific">Allotamlana fucoidanivorans</name>
    <dbReference type="NCBI Taxonomy" id="2583814"/>
    <lineage>
        <taxon>Bacteria</taxon>
        <taxon>Pseudomonadati</taxon>
        <taxon>Bacteroidota</taxon>
        <taxon>Flavobacteriia</taxon>
        <taxon>Flavobacteriales</taxon>
        <taxon>Flavobacteriaceae</taxon>
        <taxon>Allotamlana</taxon>
    </lineage>
</organism>
<evidence type="ECO:0000313" key="1">
    <source>
        <dbReference type="EMBL" id="TNJ43198.1"/>
    </source>
</evidence>
<proteinExistence type="predicted"/>
<dbReference type="Proteomes" id="UP000308713">
    <property type="component" value="Unassembled WGS sequence"/>
</dbReference>
<sequence>MRKLLYVLILLPLVVASQETESFLLNLTEITVKPGHDAEFVEGVKSWKACYLENNGEDKWNIWKRLQGEGNVYTMTSIMANWAEMDEDPDPAGKECRMIVTKFIMPHVKSVHYNVARYMPSVSMTAPFSEDIKLVWVYNVKINNSTSFKEVVSEISKAVKAAEGDNRGRWYSVVGGAPEVADYFIGIPFNSFSDLDVVRDGVWKVYEKAHGKSKTDKLREKFRSAVESDWAYIYTLKKELSN</sequence>